<dbReference type="PANTHER" id="PTHR48021">
    <property type="match status" value="1"/>
</dbReference>
<dbReference type="Pfam" id="PF00083">
    <property type="entry name" value="Sugar_tr"/>
    <property type="match status" value="1"/>
</dbReference>
<comment type="similarity">
    <text evidence="7">Belongs to the major facilitator superfamily. Phosphate:H(+) symporter (TC 2.A.1.9) family.</text>
</comment>
<proteinExistence type="inferred from homology"/>
<evidence type="ECO:0000256" key="7">
    <source>
        <dbReference type="ARBA" id="ARBA00044504"/>
    </source>
</evidence>
<keyword evidence="10" id="KW-1185">Reference proteome</keyword>
<evidence type="ECO:0000256" key="1">
    <source>
        <dbReference type="ARBA" id="ARBA00004370"/>
    </source>
</evidence>
<protein>
    <submittedName>
        <fullName evidence="9">Uncharacterized protein</fullName>
    </submittedName>
</protein>
<dbReference type="Gene3D" id="1.20.1250.20">
    <property type="entry name" value="MFS general substrate transporter like domains"/>
    <property type="match status" value="2"/>
</dbReference>
<keyword evidence="3" id="KW-0813">Transport</keyword>
<accession>A0ABR0DH86</accession>
<dbReference type="Proteomes" id="UP001291926">
    <property type="component" value="Unassembled WGS sequence"/>
</dbReference>
<evidence type="ECO:0000256" key="3">
    <source>
        <dbReference type="ARBA" id="ARBA00022597"/>
    </source>
</evidence>
<evidence type="ECO:0000256" key="4">
    <source>
        <dbReference type="ARBA" id="ARBA00022692"/>
    </source>
</evidence>
<dbReference type="InterPro" id="IPR005828">
    <property type="entry name" value="MFS_sugar_transport-like"/>
</dbReference>
<reference evidence="9 10" key="1">
    <citation type="journal article" date="2023" name="bioRxiv">
        <title>Genome report: Whole genome sequence and annotation of Penstemon davidsonii.</title>
        <authorList>
            <person name="Ostevik K.L."/>
            <person name="Alabady M."/>
            <person name="Zhang M."/>
            <person name="Rausher M.D."/>
        </authorList>
    </citation>
    <scope>NUCLEOTIDE SEQUENCE [LARGE SCALE GENOMIC DNA]</scope>
    <source>
        <strain evidence="9">DNT005</strain>
        <tissue evidence="9">Whole leaf</tissue>
    </source>
</reference>
<name>A0ABR0DH86_9LAMI</name>
<organism evidence="9 10">
    <name type="scientific">Penstemon davidsonii</name>
    <dbReference type="NCBI Taxonomy" id="160366"/>
    <lineage>
        <taxon>Eukaryota</taxon>
        <taxon>Viridiplantae</taxon>
        <taxon>Streptophyta</taxon>
        <taxon>Embryophyta</taxon>
        <taxon>Tracheophyta</taxon>
        <taxon>Spermatophyta</taxon>
        <taxon>Magnoliopsida</taxon>
        <taxon>eudicotyledons</taxon>
        <taxon>Gunneridae</taxon>
        <taxon>Pentapetalae</taxon>
        <taxon>asterids</taxon>
        <taxon>lamiids</taxon>
        <taxon>Lamiales</taxon>
        <taxon>Plantaginaceae</taxon>
        <taxon>Cheloneae</taxon>
        <taxon>Penstemon</taxon>
    </lineage>
</organism>
<feature type="transmembrane region" description="Helical" evidence="8">
    <location>
        <begin position="41"/>
        <end position="61"/>
    </location>
</feature>
<evidence type="ECO:0000313" key="9">
    <source>
        <dbReference type="EMBL" id="KAK4488613.1"/>
    </source>
</evidence>
<evidence type="ECO:0000256" key="8">
    <source>
        <dbReference type="SAM" id="Phobius"/>
    </source>
</evidence>
<keyword evidence="3" id="KW-0762">Sugar transport</keyword>
<dbReference type="SUPFAM" id="SSF103473">
    <property type="entry name" value="MFS general substrate transporter"/>
    <property type="match status" value="1"/>
</dbReference>
<comment type="subcellular location">
    <subcellularLocation>
        <location evidence="1">Membrane</location>
    </subcellularLocation>
</comment>
<comment type="caution">
    <text evidence="9">The sequence shown here is derived from an EMBL/GenBank/DDBJ whole genome shotgun (WGS) entry which is preliminary data.</text>
</comment>
<keyword evidence="4 8" id="KW-0812">Transmembrane</keyword>
<dbReference type="EMBL" id="JAYDYQ010001088">
    <property type="protein sequence ID" value="KAK4488613.1"/>
    <property type="molecule type" value="Genomic_DNA"/>
</dbReference>
<evidence type="ECO:0000256" key="2">
    <source>
        <dbReference type="ARBA" id="ARBA00010992"/>
    </source>
</evidence>
<dbReference type="PANTHER" id="PTHR48021:SF25">
    <property type="entry name" value="SUGAR TRANSPORTER ERD6-LIKE 5"/>
    <property type="match status" value="1"/>
</dbReference>
<keyword evidence="5 8" id="KW-1133">Transmembrane helix</keyword>
<sequence length="129" mass="14005">MAYSSLQNAWWLDIGRLSTGFGVGLLSYVVQINVFLHFTPFPLSISGTIPCLIQLVGLFLIPESPRWLAKTGHWDGSEASLVRLRGKNANIFEEATEIRVGVGLMVLQQFGGVNAIAYYASAIFASAGN</sequence>
<gene>
    <name evidence="9" type="ORF">RD792_004380</name>
</gene>
<evidence type="ECO:0000313" key="10">
    <source>
        <dbReference type="Proteomes" id="UP001291926"/>
    </source>
</evidence>
<feature type="transmembrane region" description="Helical" evidence="8">
    <location>
        <begin position="9"/>
        <end position="29"/>
    </location>
</feature>
<evidence type="ECO:0000256" key="5">
    <source>
        <dbReference type="ARBA" id="ARBA00022989"/>
    </source>
</evidence>
<dbReference type="InterPro" id="IPR036259">
    <property type="entry name" value="MFS_trans_sf"/>
</dbReference>
<keyword evidence="6 8" id="KW-0472">Membrane</keyword>
<comment type="similarity">
    <text evidence="2">Belongs to the major facilitator superfamily. Sugar transporter (TC 2.A.1.1) family.</text>
</comment>
<evidence type="ECO:0000256" key="6">
    <source>
        <dbReference type="ARBA" id="ARBA00023136"/>
    </source>
</evidence>
<dbReference type="InterPro" id="IPR050549">
    <property type="entry name" value="MFS_Trehalose_Transporter"/>
</dbReference>